<gene>
    <name evidence="2" type="ORF">TCNE_LOCUS3245</name>
</gene>
<proteinExistence type="predicted"/>
<feature type="coiled-coil region" evidence="1">
    <location>
        <begin position="21"/>
        <end position="68"/>
    </location>
</feature>
<sequence>MPELERNEANANLAGRAAQLYNDIENFIRDIEARNADLERVRNFISSANSMLNQLDAMETDMRNANAAMAGELAPLARQKAQVLIEDGRLLINLDTNVSRLVTELEQKLKQIERLAQERISAASEHFKQELNRIESWISNVAEPFLPAHGRMGSTPLEANEFYSSHKNFFTEIVVCVSCTFYDYLVF</sequence>
<dbReference type="AlphaFoldDB" id="A0A183U425"/>
<dbReference type="EMBL" id="UYWY01003962">
    <property type="protein sequence ID" value="VDM28962.1"/>
    <property type="molecule type" value="Genomic_DNA"/>
</dbReference>
<dbReference type="Gene3D" id="1.20.58.60">
    <property type="match status" value="1"/>
</dbReference>
<organism evidence="3 4">
    <name type="scientific">Toxocara canis</name>
    <name type="common">Canine roundworm</name>
    <dbReference type="NCBI Taxonomy" id="6265"/>
    <lineage>
        <taxon>Eukaryota</taxon>
        <taxon>Metazoa</taxon>
        <taxon>Ecdysozoa</taxon>
        <taxon>Nematoda</taxon>
        <taxon>Chromadorea</taxon>
        <taxon>Rhabditida</taxon>
        <taxon>Spirurina</taxon>
        <taxon>Ascaridomorpha</taxon>
        <taxon>Ascaridoidea</taxon>
        <taxon>Toxocaridae</taxon>
        <taxon>Toxocara</taxon>
    </lineage>
</organism>
<keyword evidence="1" id="KW-0175">Coiled coil</keyword>
<protein>
    <submittedName>
        <fullName evidence="4">LAMA4</fullName>
    </submittedName>
</protein>
<reference evidence="2 3" key="2">
    <citation type="submission" date="2018-11" db="EMBL/GenBank/DDBJ databases">
        <authorList>
            <consortium name="Pathogen Informatics"/>
        </authorList>
    </citation>
    <scope>NUCLEOTIDE SEQUENCE [LARGE SCALE GENOMIC DNA]</scope>
</reference>
<accession>A0A183U425</accession>
<name>A0A183U425_TOXCA</name>
<feature type="coiled-coil region" evidence="1">
    <location>
        <begin position="98"/>
        <end position="125"/>
    </location>
</feature>
<keyword evidence="3" id="KW-1185">Reference proteome</keyword>
<evidence type="ECO:0000256" key="1">
    <source>
        <dbReference type="SAM" id="Coils"/>
    </source>
</evidence>
<evidence type="ECO:0000313" key="2">
    <source>
        <dbReference type="EMBL" id="VDM28962.1"/>
    </source>
</evidence>
<reference evidence="4" key="1">
    <citation type="submission" date="2016-06" db="UniProtKB">
        <authorList>
            <consortium name="WormBaseParasite"/>
        </authorList>
    </citation>
    <scope>IDENTIFICATION</scope>
</reference>
<evidence type="ECO:0000313" key="3">
    <source>
        <dbReference type="Proteomes" id="UP000050794"/>
    </source>
</evidence>
<dbReference type="WBParaSite" id="TCNE_0000324501-mRNA-1">
    <property type="protein sequence ID" value="TCNE_0000324501-mRNA-1"/>
    <property type="gene ID" value="TCNE_0000324501"/>
</dbReference>
<dbReference type="Proteomes" id="UP000050794">
    <property type="component" value="Unassembled WGS sequence"/>
</dbReference>
<evidence type="ECO:0000313" key="4">
    <source>
        <dbReference type="WBParaSite" id="TCNE_0000324501-mRNA-1"/>
    </source>
</evidence>